<dbReference type="KEGG" id="mmai:sS8_4718"/>
<reference evidence="11 12" key="1">
    <citation type="submission" date="2016-12" db="EMBL/GenBank/DDBJ databases">
        <title>Genome sequencing of Methylocaldum marinum.</title>
        <authorList>
            <person name="Takeuchi M."/>
            <person name="Kamagata Y."/>
            <person name="Hiraoka S."/>
            <person name="Oshima K."/>
            <person name="Hattori M."/>
            <person name="Iwasaki W."/>
        </authorList>
    </citation>
    <scope>NUCLEOTIDE SEQUENCE [LARGE SCALE GENOMIC DNA]</scope>
    <source>
        <strain evidence="11 12">S8</strain>
    </source>
</reference>
<keyword evidence="4 10" id="KW-0808">Transferase</keyword>
<dbReference type="Pfam" id="PF02504">
    <property type="entry name" value="FA_synthesis"/>
    <property type="match status" value="1"/>
</dbReference>
<evidence type="ECO:0000313" key="11">
    <source>
        <dbReference type="EMBL" id="BBA36642.1"/>
    </source>
</evidence>
<keyword evidence="12" id="KW-1185">Reference proteome</keyword>
<dbReference type="EC" id="2.3.1.274" evidence="8 10"/>
<keyword evidence="11" id="KW-0012">Acyltransferase</keyword>
<evidence type="ECO:0000256" key="8">
    <source>
        <dbReference type="ARBA" id="ARBA00024069"/>
    </source>
</evidence>
<dbReference type="Proteomes" id="UP000266313">
    <property type="component" value="Chromosome"/>
</dbReference>
<dbReference type="SUPFAM" id="SSF53659">
    <property type="entry name" value="Isocitrate/Isopropylmalate dehydrogenase-like"/>
    <property type="match status" value="1"/>
</dbReference>
<keyword evidence="5 10" id="KW-0443">Lipid metabolism</keyword>
<dbReference type="NCBIfam" id="TIGR00182">
    <property type="entry name" value="plsX"/>
    <property type="match status" value="1"/>
</dbReference>
<evidence type="ECO:0000256" key="3">
    <source>
        <dbReference type="ARBA" id="ARBA00022516"/>
    </source>
</evidence>
<dbReference type="PANTHER" id="PTHR30100">
    <property type="entry name" value="FATTY ACID/PHOSPHOLIPID SYNTHESIS PROTEIN PLSX"/>
    <property type="match status" value="1"/>
</dbReference>
<dbReference type="InterPro" id="IPR003664">
    <property type="entry name" value="FA_synthesis"/>
</dbReference>
<dbReference type="OrthoDB" id="9806408at2"/>
<evidence type="ECO:0000256" key="10">
    <source>
        <dbReference type="HAMAP-Rule" id="MF_00019"/>
    </source>
</evidence>
<dbReference type="GO" id="GO:0005737">
    <property type="term" value="C:cytoplasm"/>
    <property type="evidence" value="ECO:0007669"/>
    <property type="project" value="UniProtKB-SubCell"/>
</dbReference>
<dbReference type="GO" id="GO:0043811">
    <property type="term" value="F:phosphate:acyl-[acyl carrier protein] acyltransferase activity"/>
    <property type="evidence" value="ECO:0007669"/>
    <property type="project" value="UniProtKB-UniRule"/>
</dbReference>
<gene>
    <name evidence="10" type="primary">plsX</name>
    <name evidence="11" type="ORF">sS8_4718</name>
</gene>
<dbReference type="Gene3D" id="3.40.718.10">
    <property type="entry name" value="Isopropylmalate Dehydrogenase"/>
    <property type="match status" value="1"/>
</dbReference>
<dbReference type="PIRSF" id="PIRSF002465">
    <property type="entry name" value="Phsphlp_syn_PlsX"/>
    <property type="match status" value="1"/>
</dbReference>
<dbReference type="EMBL" id="AP017928">
    <property type="protein sequence ID" value="BBA36642.1"/>
    <property type="molecule type" value="Genomic_DNA"/>
</dbReference>
<evidence type="ECO:0000256" key="2">
    <source>
        <dbReference type="ARBA" id="ARBA00022490"/>
    </source>
</evidence>
<comment type="catalytic activity">
    <reaction evidence="1 10">
        <text>a fatty acyl-[ACP] + phosphate = an acyl phosphate + holo-[ACP]</text>
        <dbReference type="Rhea" id="RHEA:42292"/>
        <dbReference type="Rhea" id="RHEA-COMP:9685"/>
        <dbReference type="Rhea" id="RHEA-COMP:14125"/>
        <dbReference type="ChEBI" id="CHEBI:43474"/>
        <dbReference type="ChEBI" id="CHEBI:59918"/>
        <dbReference type="ChEBI" id="CHEBI:64479"/>
        <dbReference type="ChEBI" id="CHEBI:138651"/>
        <dbReference type="EC" id="2.3.1.274"/>
    </reaction>
</comment>
<dbReference type="PANTHER" id="PTHR30100:SF1">
    <property type="entry name" value="PHOSPHATE ACYLTRANSFERASE"/>
    <property type="match status" value="1"/>
</dbReference>
<proteinExistence type="inferred from homology"/>
<dbReference type="InterPro" id="IPR012281">
    <property type="entry name" value="Phospholipid_synth_PlsX-like"/>
</dbReference>
<evidence type="ECO:0000256" key="1">
    <source>
        <dbReference type="ARBA" id="ARBA00001232"/>
    </source>
</evidence>
<evidence type="ECO:0000313" key="12">
    <source>
        <dbReference type="Proteomes" id="UP000266313"/>
    </source>
</evidence>
<dbReference type="HAMAP" id="MF_00019">
    <property type="entry name" value="PlsX"/>
    <property type="match status" value="1"/>
</dbReference>
<evidence type="ECO:0000256" key="4">
    <source>
        <dbReference type="ARBA" id="ARBA00022679"/>
    </source>
</evidence>
<protein>
    <recommendedName>
        <fullName evidence="8 10">Phosphate acyltransferase</fullName>
        <ecNumber evidence="8 10">2.3.1.274</ecNumber>
    </recommendedName>
    <alternativeName>
        <fullName evidence="10">Acyl-ACP phosphotransacylase</fullName>
    </alternativeName>
    <alternativeName>
        <fullName evidence="10">Acyl-[acyl-carrier-protein]--phosphate acyltransferase</fullName>
    </alternativeName>
    <alternativeName>
        <fullName evidence="10">Phosphate-acyl-ACP acyltransferase</fullName>
    </alternativeName>
</protein>
<evidence type="ECO:0000256" key="5">
    <source>
        <dbReference type="ARBA" id="ARBA00023098"/>
    </source>
</evidence>
<comment type="function">
    <text evidence="10">Catalyzes the reversible formation of acyl-phosphate (acyl-PO(4)) from acyl-[acyl-carrier-protein] (acyl-ACP). This enzyme utilizes acyl-ACP as fatty acyl donor, but not acyl-CoA.</text>
</comment>
<dbReference type="GO" id="GO:0006633">
    <property type="term" value="P:fatty acid biosynthetic process"/>
    <property type="evidence" value="ECO:0007669"/>
    <property type="project" value="UniProtKB-UniRule"/>
</dbReference>
<keyword evidence="2 10" id="KW-0963">Cytoplasm</keyword>
<comment type="pathway">
    <text evidence="10">Lipid metabolism; phospholipid metabolism.</text>
</comment>
<name>A0A250KYH5_9GAMM</name>
<evidence type="ECO:0000256" key="7">
    <source>
        <dbReference type="ARBA" id="ARBA00023264"/>
    </source>
</evidence>
<keyword evidence="7 10" id="KW-1208">Phospholipid metabolism</keyword>
<comment type="similarity">
    <text evidence="10">Belongs to the PlsX family.</text>
</comment>
<accession>A0A250KYH5</accession>
<organism evidence="11 12">
    <name type="scientific">Methylocaldum marinum</name>
    <dbReference type="NCBI Taxonomy" id="1432792"/>
    <lineage>
        <taxon>Bacteria</taxon>
        <taxon>Pseudomonadati</taxon>
        <taxon>Pseudomonadota</taxon>
        <taxon>Gammaproteobacteria</taxon>
        <taxon>Methylococcales</taxon>
        <taxon>Methylococcaceae</taxon>
        <taxon>Methylocaldum</taxon>
    </lineage>
</organism>
<comment type="subunit">
    <text evidence="9 10">Homodimer. Probably interacts with PlsY.</text>
</comment>
<dbReference type="GO" id="GO:0008654">
    <property type="term" value="P:phospholipid biosynthetic process"/>
    <property type="evidence" value="ECO:0007669"/>
    <property type="project" value="UniProtKB-KW"/>
</dbReference>
<keyword evidence="3 10" id="KW-0444">Lipid biosynthesis</keyword>
<evidence type="ECO:0000256" key="6">
    <source>
        <dbReference type="ARBA" id="ARBA00023209"/>
    </source>
</evidence>
<dbReference type="UniPathway" id="UPA00085"/>
<dbReference type="AlphaFoldDB" id="A0A250KYH5"/>
<comment type="subcellular location">
    <subcellularLocation>
        <location evidence="10">Cytoplasm</location>
    </subcellularLocation>
    <text evidence="10">Associated with the membrane possibly through PlsY.</text>
</comment>
<dbReference type="RefSeq" id="WP_119631782.1">
    <property type="nucleotide sequence ID" value="NZ_AP017928.1"/>
</dbReference>
<sequence length="342" mass="36494">MNKKPTIALDAMGGDHGPSVIVPAALDSAESNPHLRLIFVGDENVLRQHMGDALTRLGDRISLHHASQTVEMHESPAKALRGKKDSSMRVAIDLVKEGVADACVSAGNTGALMAIAKFVLKTIPGVDRPAIISAVPSMGGHTHVLDLGANVDCSAEHLYQFAVMGYELVRAVEDKDNPRVGLLNIGEEEIKGNEQVKEAAKLLAGAHINFIGYVEGNDLYSGNVDIVVTDGFVGNVALKTSEGLAKMINHSIKQAFGRNILAKLAGLAAMPVLHSFKRQFDHRRYNGASLLGLRGIVIKSHGNADRLAFANAIGIAVKEVEKAVPSRIGERIAEIFAERKTA</sequence>
<evidence type="ECO:0000256" key="9">
    <source>
        <dbReference type="ARBA" id="ARBA00046608"/>
    </source>
</evidence>
<keyword evidence="6 10" id="KW-0594">Phospholipid biosynthesis</keyword>